<sequence>MITILRLAHSNLKLHRRFYFIQQQKELSVDTKEHTALGNALTFKVKNNPYLKIGEQGTLHLRLMRFSNTGFPEPMAMELSFGEIIAMAGDFFTDATWVMDLNLPKCHGQKTKSIGKKLINQPVRPEDHQALLRAYNNLASPEVSRGDIDKIYRIDQTRYLPFSDTLNDYVKQLMFYLRVKDYGEMLNRNQTHFTPWSVRVYTIGHHLALEFTRIAYELQQLANDPNSMPKQAATRDLLDRLNKGKSLTADELRDLAYRYQAMGLGLELFTLHYYSDHFASGHMSMVSDLRVLLQERFGILGGILANDLHNELNRVGVYTTRAYDPTPTPSDPPNPARGDSDFDECINHFNKTACLSGMQKSLGDLERVFQGGELPAQDQYAGLEDLPDVDKTYRQPQPLLVLDANEGIFYRNDLSKIHLLSPSDYQQLRENPGAHGYSPLTSKWSAFNLVAKLRLFPYVYQGKLQTLSLNESLRIQKEEQDLNPERQPIPIPPCTTPSLQVNADWRTPVTGASLQQALRKHGLLAAPVVNLKEKDETLETTLALGS</sequence>
<feature type="compositionally biased region" description="Pro residues" evidence="1">
    <location>
        <begin position="326"/>
        <end position="335"/>
    </location>
</feature>
<protein>
    <submittedName>
        <fullName evidence="2">Dot/Icm secretion system substrate</fullName>
    </submittedName>
</protein>
<dbReference type="PATRIC" id="fig|448.7.peg.2965"/>
<dbReference type="STRING" id="448.Lery_2822"/>
<evidence type="ECO:0000256" key="1">
    <source>
        <dbReference type="SAM" id="MobiDB-lite"/>
    </source>
</evidence>
<proteinExistence type="predicted"/>
<accession>A0A0W0TGA8</accession>
<keyword evidence="3" id="KW-1185">Reference proteome</keyword>
<organism evidence="2 3">
    <name type="scientific">Legionella erythra</name>
    <dbReference type="NCBI Taxonomy" id="448"/>
    <lineage>
        <taxon>Bacteria</taxon>
        <taxon>Pseudomonadati</taxon>
        <taxon>Pseudomonadota</taxon>
        <taxon>Gammaproteobacteria</taxon>
        <taxon>Legionellales</taxon>
        <taxon>Legionellaceae</taxon>
        <taxon>Legionella</taxon>
    </lineage>
</organism>
<comment type="caution">
    <text evidence="2">The sequence shown here is derived from an EMBL/GenBank/DDBJ whole genome shotgun (WGS) entry which is preliminary data.</text>
</comment>
<evidence type="ECO:0000313" key="2">
    <source>
        <dbReference type="EMBL" id="KTC94655.1"/>
    </source>
</evidence>
<evidence type="ECO:0000313" key="3">
    <source>
        <dbReference type="Proteomes" id="UP000054773"/>
    </source>
</evidence>
<dbReference type="AlphaFoldDB" id="A0A0W0TGA8"/>
<dbReference type="Proteomes" id="UP000054773">
    <property type="component" value="Unassembled WGS sequence"/>
</dbReference>
<dbReference type="EMBL" id="LNYA01000034">
    <property type="protein sequence ID" value="KTC94655.1"/>
    <property type="molecule type" value="Genomic_DNA"/>
</dbReference>
<feature type="region of interest" description="Disordered" evidence="1">
    <location>
        <begin position="321"/>
        <end position="341"/>
    </location>
</feature>
<name>A0A0W0TGA8_LEGER</name>
<gene>
    <name evidence="2" type="ORF">Lery_2822</name>
</gene>
<reference evidence="2 3" key="1">
    <citation type="submission" date="2015-11" db="EMBL/GenBank/DDBJ databases">
        <title>Genomic analysis of 38 Legionella species identifies large and diverse effector repertoires.</title>
        <authorList>
            <person name="Burstein D."/>
            <person name="Amaro F."/>
            <person name="Zusman T."/>
            <person name="Lifshitz Z."/>
            <person name="Cohen O."/>
            <person name="Gilbert J.A."/>
            <person name="Pupko T."/>
            <person name="Shuman H.A."/>
            <person name="Segal G."/>
        </authorList>
    </citation>
    <scope>NUCLEOTIDE SEQUENCE [LARGE SCALE GENOMIC DNA]</scope>
    <source>
        <strain evidence="2 3">SE-32A-C8</strain>
    </source>
</reference>